<reference evidence="1" key="1">
    <citation type="submission" date="2023-04" db="EMBL/GenBank/DDBJ databases">
        <title>Draft Genome sequencing of Naganishia species isolated from polar environments using Oxford Nanopore Technology.</title>
        <authorList>
            <person name="Leo P."/>
            <person name="Venkateswaran K."/>
        </authorList>
    </citation>
    <scope>NUCLEOTIDE SEQUENCE</scope>
    <source>
        <strain evidence="1">MNA-CCFEE 5262</strain>
    </source>
</reference>
<sequence>MAQTLVTIPNTKAYHVPLPGSKPILLAEGDLVLSIIPSHPPDHPTQTITLSVGHATFPITPKTPVVKTDTTEQHAAFTFKPLLAEHAAGERVGKVKVTLKPSTGPAEYERTEAQAMVLEKSLRDLGCFHQPDYYELEDEADAAAGEAAGYGTTIADTLTSYGKWIASRVEAFTNSRIEGTPATTTPANVPQGVKGAAESVKTGSATVASYTHGATETIGEVVHDGAKYLGALAGGAYKSIHDAVVPPPSTGSAAAAEAGNARSEFAKGAGEVVKNVTDAAGETWEEVKLGAGGAATGAKEVTDSVAENTYKSVEHGYGQEANAVARDMGATGTNTASVALDATLVTSVMKHGYDAGTGAVEGYQSGTKGV</sequence>
<protein>
    <submittedName>
        <fullName evidence="1">Uncharacterized protein</fullName>
    </submittedName>
</protein>
<organism evidence="1 2">
    <name type="scientific">Naganishia adeliensis</name>
    <dbReference type="NCBI Taxonomy" id="92952"/>
    <lineage>
        <taxon>Eukaryota</taxon>
        <taxon>Fungi</taxon>
        <taxon>Dikarya</taxon>
        <taxon>Basidiomycota</taxon>
        <taxon>Agaricomycotina</taxon>
        <taxon>Tremellomycetes</taxon>
        <taxon>Filobasidiales</taxon>
        <taxon>Filobasidiaceae</taxon>
        <taxon>Naganishia</taxon>
    </lineage>
</organism>
<dbReference type="EMBL" id="JASBWS010000069">
    <property type="protein sequence ID" value="KAJ9101511.1"/>
    <property type="molecule type" value="Genomic_DNA"/>
</dbReference>
<evidence type="ECO:0000313" key="1">
    <source>
        <dbReference type="EMBL" id="KAJ9101511.1"/>
    </source>
</evidence>
<name>A0ACC2VQV8_9TREE</name>
<dbReference type="Proteomes" id="UP001230649">
    <property type="component" value="Unassembled WGS sequence"/>
</dbReference>
<evidence type="ECO:0000313" key="2">
    <source>
        <dbReference type="Proteomes" id="UP001230649"/>
    </source>
</evidence>
<proteinExistence type="predicted"/>
<keyword evidence="2" id="KW-1185">Reference proteome</keyword>
<gene>
    <name evidence="1" type="ORF">QFC20_005204</name>
</gene>
<comment type="caution">
    <text evidence="1">The sequence shown here is derived from an EMBL/GenBank/DDBJ whole genome shotgun (WGS) entry which is preliminary data.</text>
</comment>
<accession>A0ACC2VQV8</accession>